<dbReference type="RefSeq" id="WP_184024087.1">
    <property type="nucleotide sequence ID" value="NZ_JACIJJ010000001.1"/>
</dbReference>
<gene>
    <name evidence="1" type="ORF">FHR19_000586</name>
</gene>
<comment type="caution">
    <text evidence="1">The sequence shown here is derived from an EMBL/GenBank/DDBJ whole genome shotgun (WGS) entry which is preliminary data.</text>
</comment>
<proteinExistence type="predicted"/>
<accession>A0A7W9EI43</accession>
<name>A0A7W9EI43_9SPHN</name>
<protein>
    <recommendedName>
        <fullName evidence="3">DUF2188 domain-containing protein</fullName>
    </recommendedName>
</protein>
<reference evidence="1 2" key="1">
    <citation type="submission" date="2020-08" db="EMBL/GenBank/DDBJ databases">
        <title>Genomic Encyclopedia of Type Strains, Phase IV (KMG-IV): sequencing the most valuable type-strain genomes for metagenomic binning, comparative biology and taxonomic classification.</title>
        <authorList>
            <person name="Goeker M."/>
        </authorList>
    </citation>
    <scope>NUCLEOTIDE SEQUENCE [LARGE SCALE GENOMIC DNA]</scope>
    <source>
        <strain evidence="1 2">DSM 27244</strain>
    </source>
</reference>
<evidence type="ECO:0000313" key="2">
    <source>
        <dbReference type="Proteomes" id="UP000557739"/>
    </source>
</evidence>
<dbReference type="AlphaFoldDB" id="A0A7W9EI43"/>
<dbReference type="Proteomes" id="UP000557739">
    <property type="component" value="Unassembled WGS sequence"/>
</dbReference>
<dbReference type="EMBL" id="JACIJJ010000001">
    <property type="protein sequence ID" value="MBB5697261.1"/>
    <property type="molecule type" value="Genomic_DNA"/>
</dbReference>
<keyword evidence="2" id="KW-1185">Reference proteome</keyword>
<evidence type="ECO:0008006" key="3">
    <source>
        <dbReference type="Google" id="ProtNLM"/>
    </source>
</evidence>
<evidence type="ECO:0000313" key="1">
    <source>
        <dbReference type="EMBL" id="MBB5697261.1"/>
    </source>
</evidence>
<sequence length="65" mass="6963">MTLNDTIPTIFVGQDAAGRWLVQDGTGGIEGRFTTERAAIRFARDEAEIHHLAVAMAAQPLVALA</sequence>
<organism evidence="1 2">
    <name type="scientific">Sphingomonas yantingensis</name>
    <dbReference type="NCBI Taxonomy" id="1241761"/>
    <lineage>
        <taxon>Bacteria</taxon>
        <taxon>Pseudomonadati</taxon>
        <taxon>Pseudomonadota</taxon>
        <taxon>Alphaproteobacteria</taxon>
        <taxon>Sphingomonadales</taxon>
        <taxon>Sphingomonadaceae</taxon>
        <taxon>Sphingomonas</taxon>
    </lineage>
</organism>